<keyword evidence="4" id="KW-1185">Reference proteome</keyword>
<comment type="caution">
    <text evidence="3">The sequence shown here is derived from an EMBL/GenBank/DDBJ whole genome shotgun (WGS) entry which is preliminary data.</text>
</comment>
<evidence type="ECO:0000256" key="2">
    <source>
        <dbReference type="SAM" id="SignalP"/>
    </source>
</evidence>
<dbReference type="RefSeq" id="WP_418890603.1">
    <property type="nucleotide sequence ID" value="NZ_JBEUWX010000002.1"/>
</dbReference>
<dbReference type="InterPro" id="IPR022236">
    <property type="entry name" value="DUF3761"/>
</dbReference>
<dbReference type="Proteomes" id="UP001574673">
    <property type="component" value="Unassembled WGS sequence"/>
</dbReference>
<feature type="compositionally biased region" description="Low complexity" evidence="1">
    <location>
        <begin position="89"/>
        <end position="112"/>
    </location>
</feature>
<feature type="chain" id="PRO_5047459048" evidence="2">
    <location>
        <begin position="24"/>
        <end position="166"/>
    </location>
</feature>
<proteinExistence type="predicted"/>
<protein>
    <submittedName>
        <fullName evidence="3">DUF3761 domain-containing protein</fullName>
    </submittedName>
</protein>
<feature type="signal peptide" evidence="2">
    <location>
        <begin position="1"/>
        <end position="23"/>
    </location>
</feature>
<feature type="compositionally biased region" description="Low complexity" evidence="1">
    <location>
        <begin position="68"/>
        <end position="79"/>
    </location>
</feature>
<dbReference type="Pfam" id="PF12587">
    <property type="entry name" value="DUF3761"/>
    <property type="match status" value="1"/>
</dbReference>
<sequence length="166" mass="17122">MRKNLFSVLLIACFFTGTGTSFAQAPADAPANATGLCKDGTYYTGKNKQGACRGHKGIQTWYGASANTSPTDPASQATPPASPAPGATPSPNASSATTTPQTNTAQQATAAGAPAAPGMVWANATKKIYHCPNTRWYGKTKQGEYMTEADAKAKGFQPNRGKACAD</sequence>
<gene>
    <name evidence="3" type="ORF">ABCS64_03895</name>
</gene>
<evidence type="ECO:0000313" key="3">
    <source>
        <dbReference type="EMBL" id="MFA9949478.1"/>
    </source>
</evidence>
<organism evidence="3 4">
    <name type="scientific">Dentiradicibacter hellwigii</name>
    <dbReference type="NCBI Taxonomy" id="3149053"/>
    <lineage>
        <taxon>Bacteria</taxon>
        <taxon>Pseudomonadati</taxon>
        <taxon>Pseudomonadota</taxon>
        <taxon>Betaproteobacteria</taxon>
        <taxon>Rhodocyclales</taxon>
        <taxon>Rhodocyclaceae</taxon>
        <taxon>Dentiradicibacter</taxon>
    </lineage>
</organism>
<evidence type="ECO:0000313" key="4">
    <source>
        <dbReference type="Proteomes" id="UP001574673"/>
    </source>
</evidence>
<dbReference type="EMBL" id="JBEUWX010000002">
    <property type="protein sequence ID" value="MFA9949478.1"/>
    <property type="molecule type" value="Genomic_DNA"/>
</dbReference>
<accession>A0ABV4UCU4</accession>
<evidence type="ECO:0000256" key="1">
    <source>
        <dbReference type="SAM" id="MobiDB-lite"/>
    </source>
</evidence>
<reference evidence="4" key="1">
    <citation type="submission" date="2024-06" db="EMBL/GenBank/DDBJ databases">
        <title>Radixoralia hellwigii gen. nov., sp nov., isolated from a root canal in the human oral cavity.</title>
        <authorList>
            <person name="Bartsch S."/>
            <person name="Wittmer A."/>
            <person name="Schulz A.-K."/>
            <person name="Neumann-Schaal M."/>
            <person name="Wolf J."/>
            <person name="Gronow S."/>
            <person name="Tennert C."/>
            <person name="Haecker G."/>
            <person name="Cieplik F."/>
            <person name="Al-Ahmad A."/>
        </authorList>
    </citation>
    <scope>NUCLEOTIDE SEQUENCE [LARGE SCALE GENOMIC DNA]</scope>
    <source>
        <strain evidence="4">Wk13</strain>
    </source>
</reference>
<name>A0ABV4UCU4_9RHOO</name>
<feature type="region of interest" description="Disordered" evidence="1">
    <location>
        <begin position="63"/>
        <end position="112"/>
    </location>
</feature>
<keyword evidence="2" id="KW-0732">Signal</keyword>